<dbReference type="PaxDb" id="3218-PP1S84_210V6.1"/>
<dbReference type="PANTHER" id="PTHR11567:SF25">
    <property type="entry name" value="PROTEIN FRA10AC1"/>
    <property type="match status" value="1"/>
</dbReference>
<reference evidence="2 4" key="2">
    <citation type="journal article" date="2018" name="Plant J.">
        <title>The Physcomitrella patens chromosome-scale assembly reveals moss genome structure and evolution.</title>
        <authorList>
            <person name="Lang D."/>
            <person name="Ullrich K.K."/>
            <person name="Murat F."/>
            <person name="Fuchs J."/>
            <person name="Jenkins J."/>
            <person name="Haas F.B."/>
            <person name="Piednoel M."/>
            <person name="Gundlach H."/>
            <person name="Van Bel M."/>
            <person name="Meyberg R."/>
            <person name="Vives C."/>
            <person name="Morata J."/>
            <person name="Symeonidi A."/>
            <person name="Hiss M."/>
            <person name="Muchero W."/>
            <person name="Kamisugi Y."/>
            <person name="Saleh O."/>
            <person name="Blanc G."/>
            <person name="Decker E.L."/>
            <person name="van Gessel N."/>
            <person name="Grimwood J."/>
            <person name="Hayes R.D."/>
            <person name="Graham S.W."/>
            <person name="Gunter L.E."/>
            <person name="McDaniel S.F."/>
            <person name="Hoernstein S.N.W."/>
            <person name="Larsson A."/>
            <person name="Li F.W."/>
            <person name="Perroud P.F."/>
            <person name="Phillips J."/>
            <person name="Ranjan P."/>
            <person name="Rokshar D.S."/>
            <person name="Rothfels C.J."/>
            <person name="Schneider L."/>
            <person name="Shu S."/>
            <person name="Stevenson D.W."/>
            <person name="Thummler F."/>
            <person name="Tillich M."/>
            <person name="Villarreal Aguilar J.C."/>
            <person name="Widiez T."/>
            <person name="Wong G.K."/>
            <person name="Wymore A."/>
            <person name="Zhang Y."/>
            <person name="Zimmer A.D."/>
            <person name="Quatrano R.S."/>
            <person name="Mayer K.F.X."/>
            <person name="Goodstein D."/>
            <person name="Casacuberta J.M."/>
            <person name="Vandepoele K."/>
            <person name="Reski R."/>
            <person name="Cuming A.C."/>
            <person name="Tuskan G.A."/>
            <person name="Maumus F."/>
            <person name="Salse J."/>
            <person name="Schmutz J."/>
            <person name="Rensing S.A."/>
        </authorList>
    </citation>
    <scope>NUCLEOTIDE SEQUENCE [LARGE SCALE GENOMIC DNA]</scope>
    <source>
        <strain evidence="3 4">cv. Gransden 2004</strain>
    </source>
</reference>
<dbReference type="Gramene" id="Pp3c2_10540V3.1">
    <property type="protein sequence ID" value="Pp3c2_10540V3.1"/>
    <property type="gene ID" value="Pp3c2_10540"/>
</dbReference>
<evidence type="ECO:0000313" key="3">
    <source>
        <dbReference type="EnsemblPlants" id="Pp3c2_10540V3.1"/>
    </source>
</evidence>
<evidence type="ECO:0000256" key="1">
    <source>
        <dbReference type="SAM" id="MobiDB-lite"/>
    </source>
</evidence>
<dbReference type="STRING" id="3218.A0A2K1L108"/>
<sequence>MASFSRVKNDIFEREQRRQQHHDRVLGLNAYERHKQFMRDYQAHYGFSAGVSAGQQHQVLPAKTDRDTLRETYRFIRSEEDDLERSWEQRLAKRYHDKLFKEYCIADMSRYKENRIGLRWRTEKEVISGKGQFECGNKKCTAREGLRSYEVNFAYSEAGENKQALVKLRVCPKCSYKLNYRKEKEFERKLRKDARRKKRKLLREIKKGKRGSRERSKNSENSGEEFDDKLRESPSSSEEEGSDRSESETDVEDEPRFKRTKTKEVPKAFGRTSDNNDGEFEPYFKDMFLC</sequence>
<dbReference type="EnsemblPlants" id="Pp3c2_10540V3.1">
    <property type="protein sequence ID" value="Pp3c2_10540V3.1"/>
    <property type="gene ID" value="Pp3c2_10540"/>
</dbReference>
<feature type="compositionally biased region" description="Basic residues" evidence="1">
    <location>
        <begin position="201"/>
        <end position="210"/>
    </location>
</feature>
<evidence type="ECO:0008006" key="5">
    <source>
        <dbReference type="Google" id="ProtNLM"/>
    </source>
</evidence>
<feature type="compositionally biased region" description="Basic and acidic residues" evidence="1">
    <location>
        <begin position="254"/>
        <end position="266"/>
    </location>
</feature>
<dbReference type="Proteomes" id="UP000006727">
    <property type="component" value="Chromosome 2"/>
</dbReference>
<dbReference type="AlphaFoldDB" id="A0A2K1L108"/>
<accession>A0A2K1L108</accession>
<dbReference type="Pfam" id="PF09725">
    <property type="entry name" value="Fra10Ac1"/>
    <property type="match status" value="1"/>
</dbReference>
<gene>
    <name evidence="3" type="primary">LOC112275492</name>
    <name evidence="2" type="ORF">PHYPA_002497</name>
</gene>
<reference evidence="2 4" key="1">
    <citation type="journal article" date="2008" name="Science">
        <title>The Physcomitrella genome reveals evolutionary insights into the conquest of land by plants.</title>
        <authorList>
            <person name="Rensing S."/>
            <person name="Lang D."/>
            <person name="Zimmer A."/>
            <person name="Terry A."/>
            <person name="Salamov A."/>
            <person name="Shapiro H."/>
            <person name="Nishiyama T."/>
            <person name="Perroud P.-F."/>
            <person name="Lindquist E."/>
            <person name="Kamisugi Y."/>
            <person name="Tanahashi T."/>
            <person name="Sakakibara K."/>
            <person name="Fujita T."/>
            <person name="Oishi K."/>
            <person name="Shin-I T."/>
            <person name="Kuroki Y."/>
            <person name="Toyoda A."/>
            <person name="Suzuki Y."/>
            <person name="Hashimoto A."/>
            <person name="Yamaguchi K."/>
            <person name="Sugano A."/>
            <person name="Kohara Y."/>
            <person name="Fujiyama A."/>
            <person name="Anterola A."/>
            <person name="Aoki S."/>
            <person name="Ashton N."/>
            <person name="Barbazuk W.B."/>
            <person name="Barker E."/>
            <person name="Bennetzen J."/>
            <person name="Bezanilla M."/>
            <person name="Blankenship R."/>
            <person name="Cho S.H."/>
            <person name="Dutcher S."/>
            <person name="Estelle M."/>
            <person name="Fawcett J.A."/>
            <person name="Gundlach H."/>
            <person name="Hanada K."/>
            <person name="Heyl A."/>
            <person name="Hicks K.A."/>
            <person name="Hugh J."/>
            <person name="Lohr M."/>
            <person name="Mayer K."/>
            <person name="Melkozernov A."/>
            <person name="Murata T."/>
            <person name="Nelson D."/>
            <person name="Pils B."/>
            <person name="Prigge M."/>
            <person name="Reiss B."/>
            <person name="Renner T."/>
            <person name="Rombauts S."/>
            <person name="Rushton P."/>
            <person name="Sanderfoot A."/>
            <person name="Schween G."/>
            <person name="Shiu S.-H."/>
            <person name="Stueber K."/>
            <person name="Theodoulou F.L."/>
            <person name="Tu H."/>
            <person name="Van de Peer Y."/>
            <person name="Verrier P.J."/>
            <person name="Waters E."/>
            <person name="Wood A."/>
            <person name="Yang L."/>
            <person name="Cove D."/>
            <person name="Cuming A."/>
            <person name="Hasebe M."/>
            <person name="Lucas S."/>
            <person name="Mishler D.B."/>
            <person name="Reski R."/>
            <person name="Grigoriev I."/>
            <person name="Quatrano R.S."/>
            <person name="Boore J.L."/>
        </authorList>
    </citation>
    <scope>NUCLEOTIDE SEQUENCE [LARGE SCALE GENOMIC DNA]</scope>
    <source>
        <strain evidence="3 4">cv. Gransden 2004</strain>
    </source>
</reference>
<dbReference type="InterPro" id="IPR019129">
    <property type="entry name" value="Folate-sensitive_fs_Fra10Ac1"/>
</dbReference>
<evidence type="ECO:0000313" key="4">
    <source>
        <dbReference type="Proteomes" id="UP000006727"/>
    </source>
</evidence>
<feature type="region of interest" description="Disordered" evidence="1">
    <location>
        <begin position="201"/>
        <end position="280"/>
    </location>
</feature>
<dbReference type="FunCoup" id="A0A2K1L108">
    <property type="interactions" value="2137"/>
</dbReference>
<organism evidence="2">
    <name type="scientific">Physcomitrium patens</name>
    <name type="common">Spreading-leaved earth moss</name>
    <name type="synonym">Physcomitrella patens</name>
    <dbReference type="NCBI Taxonomy" id="3218"/>
    <lineage>
        <taxon>Eukaryota</taxon>
        <taxon>Viridiplantae</taxon>
        <taxon>Streptophyta</taxon>
        <taxon>Embryophyta</taxon>
        <taxon>Bryophyta</taxon>
        <taxon>Bryophytina</taxon>
        <taxon>Bryopsida</taxon>
        <taxon>Funariidae</taxon>
        <taxon>Funariales</taxon>
        <taxon>Funariaceae</taxon>
        <taxon>Physcomitrium</taxon>
    </lineage>
</organism>
<dbReference type="PANTHER" id="PTHR11567">
    <property type="entry name" value="ACID PHOSPHATASE-RELATED"/>
    <property type="match status" value="1"/>
</dbReference>
<dbReference type="EMBL" id="ABEU02000002">
    <property type="protein sequence ID" value="PNR59705.1"/>
    <property type="molecule type" value="Genomic_DNA"/>
</dbReference>
<dbReference type="InterPro" id="IPR050645">
    <property type="entry name" value="Histidine_acid_phosphatase"/>
</dbReference>
<protein>
    <recommendedName>
        <fullName evidence="5">Protein FRA10AC1</fullName>
    </recommendedName>
</protein>
<proteinExistence type="predicted"/>
<evidence type="ECO:0000313" key="2">
    <source>
        <dbReference type="EMBL" id="PNR59705.1"/>
    </source>
</evidence>
<keyword evidence="4" id="KW-1185">Reference proteome</keyword>
<name>A0A2K1L108_PHYPA</name>
<dbReference type="GO" id="GO:0016791">
    <property type="term" value="F:phosphatase activity"/>
    <property type="evidence" value="ECO:0000318"/>
    <property type="project" value="GO_Central"/>
</dbReference>
<reference evidence="3" key="3">
    <citation type="submission" date="2020-12" db="UniProtKB">
        <authorList>
            <consortium name="EnsemblPlants"/>
        </authorList>
    </citation>
    <scope>IDENTIFICATION</scope>
</reference>